<dbReference type="CDD" id="cd04333">
    <property type="entry name" value="ProX_deacylase"/>
    <property type="match status" value="1"/>
</dbReference>
<dbReference type="Gene3D" id="3.90.960.10">
    <property type="entry name" value="YbaK/aminoacyl-tRNA synthetase-associated domain"/>
    <property type="match status" value="1"/>
</dbReference>
<name>A0A934HX58_9CLOT</name>
<dbReference type="EMBL" id="JAEEGB010000001">
    <property type="protein sequence ID" value="MBI6871196.1"/>
    <property type="molecule type" value="Genomic_DNA"/>
</dbReference>
<dbReference type="PANTHER" id="PTHR30411">
    <property type="entry name" value="CYTOPLASMIC PROTEIN"/>
    <property type="match status" value="1"/>
</dbReference>
<gene>
    <name evidence="2" type="ORF">I6U51_00565</name>
</gene>
<keyword evidence="3" id="KW-1185">Reference proteome</keyword>
<protein>
    <submittedName>
        <fullName evidence="2">YbaK/EbsC family protein</fullName>
    </submittedName>
</protein>
<comment type="caution">
    <text evidence="2">The sequence shown here is derived from an EMBL/GenBank/DDBJ whole genome shotgun (WGS) entry which is preliminary data.</text>
</comment>
<dbReference type="Pfam" id="PF04073">
    <property type="entry name" value="tRNA_edit"/>
    <property type="match status" value="1"/>
</dbReference>
<dbReference type="Proteomes" id="UP000622687">
    <property type="component" value="Unassembled WGS sequence"/>
</dbReference>
<dbReference type="AlphaFoldDB" id="A0A934HX58"/>
<dbReference type="RefSeq" id="WP_211140655.1">
    <property type="nucleotide sequence ID" value="NZ_JAEEGB010000001.1"/>
</dbReference>
<reference evidence="2" key="1">
    <citation type="submission" date="2020-12" db="EMBL/GenBank/DDBJ databases">
        <title>Clostridium thailandense sp. nov., a novel acetogenic bacterium isolated from peat land soil in Thailand.</title>
        <authorList>
            <person name="Chaikitkaew S."/>
            <person name="Birkeland N.K."/>
        </authorList>
    </citation>
    <scope>NUCLEOTIDE SEQUENCE</scope>
    <source>
        <strain evidence="2">DSM 17425</strain>
    </source>
</reference>
<dbReference type="PANTHER" id="PTHR30411:SF1">
    <property type="entry name" value="CYTOPLASMIC PROTEIN"/>
    <property type="match status" value="1"/>
</dbReference>
<evidence type="ECO:0000313" key="3">
    <source>
        <dbReference type="Proteomes" id="UP000622687"/>
    </source>
</evidence>
<feature type="domain" description="YbaK/aminoacyl-tRNA synthetase-associated" evidence="1">
    <location>
        <begin position="26"/>
        <end position="141"/>
    </location>
</feature>
<proteinExistence type="predicted"/>
<dbReference type="InterPro" id="IPR007214">
    <property type="entry name" value="YbaK/aa-tRNA-synth-assoc-dom"/>
</dbReference>
<dbReference type="GO" id="GO:0002161">
    <property type="term" value="F:aminoacyl-tRNA deacylase activity"/>
    <property type="evidence" value="ECO:0007669"/>
    <property type="project" value="InterPro"/>
</dbReference>
<evidence type="ECO:0000313" key="2">
    <source>
        <dbReference type="EMBL" id="MBI6871196.1"/>
    </source>
</evidence>
<accession>A0A934HX58</accession>
<organism evidence="2 3">
    <name type="scientific">Clostridium aciditolerans</name>
    <dbReference type="NCBI Taxonomy" id="339861"/>
    <lineage>
        <taxon>Bacteria</taxon>
        <taxon>Bacillati</taxon>
        <taxon>Bacillota</taxon>
        <taxon>Clostridia</taxon>
        <taxon>Eubacteriales</taxon>
        <taxon>Clostridiaceae</taxon>
        <taxon>Clostridium</taxon>
    </lineage>
</organism>
<sequence length="156" mass="17468">MSVENVRNFFKERNLEDPVFELEDSGATVELAAQVIGVEAKLIAKTLAFKLKEKDILVVTRGDARIDNKKFRTFFKTKAKMLDLNEVEEITGHPVGGVCPFGLKNSLEVYVDVSIKNFDFVYPAAGSRTTALKISPENIQELTNAEWIDVCQKELA</sequence>
<dbReference type="InterPro" id="IPR036754">
    <property type="entry name" value="YbaK/aa-tRNA-synt-asso_dom_sf"/>
</dbReference>
<dbReference type="SUPFAM" id="SSF55826">
    <property type="entry name" value="YbaK/ProRS associated domain"/>
    <property type="match status" value="1"/>
</dbReference>
<evidence type="ECO:0000259" key="1">
    <source>
        <dbReference type="Pfam" id="PF04073"/>
    </source>
</evidence>